<keyword evidence="7" id="KW-1185">Reference proteome</keyword>
<feature type="domain" description="VWFA" evidence="4">
    <location>
        <begin position="555"/>
        <end position="722"/>
    </location>
</feature>
<dbReference type="InterPro" id="IPR036465">
    <property type="entry name" value="vWFA_dom_sf"/>
</dbReference>
<dbReference type="Pfam" id="PF01345">
    <property type="entry name" value="DUF11"/>
    <property type="match status" value="1"/>
</dbReference>
<gene>
    <name evidence="6" type="primary">ancA2</name>
    <name evidence="6" type="ORF">HVS_00880</name>
</gene>
<dbReference type="Gene3D" id="1.50.10.20">
    <property type="match status" value="2"/>
</dbReference>
<keyword evidence="1" id="KW-0677">Repeat</keyword>
<evidence type="ECO:0000259" key="5">
    <source>
        <dbReference type="PROSITE" id="PS51272"/>
    </source>
</evidence>
<keyword evidence="3" id="KW-0732">Signal</keyword>
<dbReference type="Pfam" id="PF00395">
    <property type="entry name" value="SLH"/>
    <property type="match status" value="3"/>
</dbReference>
<dbReference type="Gene3D" id="2.60.40.10">
    <property type="entry name" value="Immunoglobulins"/>
    <property type="match status" value="2"/>
</dbReference>
<dbReference type="InterPro" id="IPR008930">
    <property type="entry name" value="Terpenoid_cyclase/PrenylTrfase"/>
</dbReference>
<dbReference type="Pfam" id="PF00092">
    <property type="entry name" value="VWA"/>
    <property type="match status" value="1"/>
</dbReference>
<evidence type="ECO:0000256" key="2">
    <source>
        <dbReference type="SAM" id="MobiDB-lite"/>
    </source>
</evidence>
<dbReference type="InterPro" id="IPR032696">
    <property type="entry name" value="SQ_cyclase_C"/>
</dbReference>
<dbReference type="InterPro" id="IPR001434">
    <property type="entry name" value="OmcB-like_DUF11"/>
</dbReference>
<feature type="region of interest" description="Disordered" evidence="2">
    <location>
        <begin position="1156"/>
        <end position="1179"/>
    </location>
</feature>
<reference evidence="6 7" key="1">
    <citation type="submission" date="2017-12" db="EMBL/GenBank/DDBJ databases">
        <title>Complete genome sequence of Herbivorax saccincola GGR1, a novel Cellulosome-producing hydrolytic bacterium in a thermophilic biogas plant, established by Illumina and Nanopore MinION sequencing.</title>
        <authorList>
            <person name="Pechtl A."/>
            <person name="Ruckert C."/>
            <person name="Koeck D.E."/>
            <person name="Maus I."/>
            <person name="Winkler A."/>
            <person name="Kalinowski J."/>
            <person name="Puhler A."/>
            <person name="Schwarz W.W."/>
            <person name="Zverlov V.V."/>
            <person name="Schluter A."/>
            <person name="Liebl W."/>
        </authorList>
    </citation>
    <scope>NUCLEOTIDE SEQUENCE [LARGE SCALE GENOMIC DNA]</scope>
    <source>
        <strain evidence="7">SR1</strain>
    </source>
</reference>
<dbReference type="InterPro" id="IPR001119">
    <property type="entry name" value="SLH_dom"/>
</dbReference>
<dbReference type="Pfam" id="PF13243">
    <property type="entry name" value="SQHop_cyclase_C"/>
    <property type="match status" value="1"/>
</dbReference>
<evidence type="ECO:0000256" key="3">
    <source>
        <dbReference type="SAM" id="SignalP"/>
    </source>
</evidence>
<evidence type="ECO:0000313" key="7">
    <source>
        <dbReference type="Proteomes" id="UP000233534"/>
    </source>
</evidence>
<dbReference type="SMART" id="SM00327">
    <property type="entry name" value="VWA"/>
    <property type="match status" value="1"/>
</dbReference>
<feature type="domain" description="SLH" evidence="5">
    <location>
        <begin position="1295"/>
        <end position="1356"/>
    </location>
</feature>
<feature type="domain" description="SLH" evidence="5">
    <location>
        <begin position="1357"/>
        <end position="1420"/>
    </location>
</feature>
<dbReference type="PROSITE" id="PS50234">
    <property type="entry name" value="VWFA"/>
    <property type="match status" value="1"/>
</dbReference>
<dbReference type="InterPro" id="IPR013783">
    <property type="entry name" value="Ig-like_fold"/>
</dbReference>
<feature type="signal peptide" evidence="3">
    <location>
        <begin position="1"/>
        <end position="24"/>
    </location>
</feature>
<dbReference type="SUPFAM" id="SSF48239">
    <property type="entry name" value="Terpenoid cyclases/Protein prenyltransferases"/>
    <property type="match status" value="1"/>
</dbReference>
<feature type="chain" id="PRO_5014636162" evidence="3">
    <location>
        <begin position="25"/>
        <end position="1525"/>
    </location>
</feature>
<dbReference type="CDD" id="cd00198">
    <property type="entry name" value="vWFA"/>
    <property type="match status" value="1"/>
</dbReference>
<name>A0A2K9EL42_9FIRM</name>
<organism evidence="6 7">
    <name type="scientific">Acetivibrio saccincola</name>
    <dbReference type="NCBI Taxonomy" id="1677857"/>
    <lineage>
        <taxon>Bacteria</taxon>
        <taxon>Bacillati</taxon>
        <taxon>Bacillota</taxon>
        <taxon>Clostridia</taxon>
        <taxon>Eubacteriales</taxon>
        <taxon>Oscillospiraceae</taxon>
        <taxon>Acetivibrio</taxon>
    </lineage>
</organism>
<proteinExistence type="predicted"/>
<evidence type="ECO:0000256" key="1">
    <source>
        <dbReference type="ARBA" id="ARBA00022737"/>
    </source>
</evidence>
<evidence type="ECO:0000313" key="6">
    <source>
        <dbReference type="EMBL" id="AUG56150.1"/>
    </source>
</evidence>
<dbReference type="PANTHER" id="PTHR43308">
    <property type="entry name" value="OUTER MEMBRANE PROTEIN ALPHA-RELATED"/>
    <property type="match status" value="1"/>
</dbReference>
<dbReference type="InterPro" id="IPR051465">
    <property type="entry name" value="Cell_Envelope_Struct_Comp"/>
</dbReference>
<dbReference type="PROSITE" id="PS51272">
    <property type="entry name" value="SLH"/>
    <property type="match status" value="3"/>
</dbReference>
<protein>
    <submittedName>
        <fullName evidence="6">Cellulosome-anchoring protein</fullName>
    </submittedName>
</protein>
<evidence type="ECO:0000259" key="4">
    <source>
        <dbReference type="PROSITE" id="PS50234"/>
    </source>
</evidence>
<accession>A0A2K9EL42</accession>
<sequence length="1525" mass="169953">MRKTVVFCLVICLVVTIFTPPVFAEDISENISLKTRIDRAVEWLVANQNPKGFWGKGEFAAIVDTAEIAGYLKEKSTKAESLEKAQSWLESQKTNNIDYMARVLPFIREEDKKQELLKAIISSQKADGGWGVADNFESDVLDTVLVINSLLEENELDLETVKNGVIYLVNSQNEKGGWAYVHGGEASVMLTSQVVLCLNKFNLKTNLTSSDIETALRKAGDFLVSKQQKDGTWGKDEERLADTLTAYRAVIKTLGEEAVLAAENEIKALQKENGSWYDSPYLTILAVKALSEKEELPHADIKDIKIFRKDKEDRTEIYSFNSYEELEAEVISEYDNSLAKQVQFIKGPHGNILYSEVGDSLSWNTMTCESGIYTVIAQVKEDKSGKVIKSFEKTFLIKPSFNIRNIVMTVNPRSTNFKAVTVDIRTAFYVESNVDKQLKAVTSIYDADGNLVDLYENTLEYKAAEQVKTVNVQGFKPDVSSHNEYVIRTEIFDGVYKAGEVEGTFKVQPPPPPTRIDAEQSLNKEVLYPGKDSVTLTYKLFGEGVPEVPDRDPIDLVLILDRSGSMGGTPWSKTKEAAKIIVDLILPQDRCAVIDFNSTAYLRQDFTSDKELLKEVISRLGSGGGTNIDKGIAKGMEIVEAAGNSDSKKVFMLLSDGASNVSLALEQANLASEKGITIFTLGLGGVKEELLKNIARITGGDYRYSPTPDELVDMMTEIAGEIFDTSGRDIVVEATIPESRLKINEKTIEPAPSSITADADGNTVVTWNYDRLIMGQEKYIHITFEGENLISDTVVQLTQNTKITYYDANGTLMELELPDKSIEVNKYKVDTKIETDKSEYLIGEDVKITVNSKNLTSYTCDLTGRVEILDDDYNVIEVISEGKSVRWKPEETLSHDFSWNTADYIAGIYMVRVTWSEEDKIISTQTGSFEIVPDKDVTNKVATDKAKYYPGEQVSIIDTVYNPSTNAIARNLSIRTVITNSRDEVVWGNENTIDEILFNDMETRKSLWDTGKIEPGLYTVTSAVYGKDKLCEDSVVIELLGTHTTGYGIIGSLDVLTKEIYPTENVNMKIELSNSGNMDIVAAKRSVSIINPRTGEVMDTITDYVDLKIDDYDTKDITWKHGKLEKGRYLVVYNVELPNETVINLGSGYFTVVKEGGSSSGSGKPKGSNDKGADDIIEEPDDEIPKSLNLDLAVSISSDKQVYTKGQIITYTVKYKNMGNKPVDEFKIVAQIPINTSIVDSGGGEVTGEAITWKISGLPEMGEGEKVYTVLVGDFKEPEVIVSNTAIIVSEKQLVNTKDDSSTINVMLRWDENGEILHKAYICGYPDKTFRPEREVTRAEVAAMFSKIMNLEIKEDIQTAYSDVSPSHWAAGAIRAATDAGLFRGYEDNTFHPDAKITRAEFTVVVAKYLKLEEVTPFEIHYSDIEGHWALNLIEEVNRYKIIAGYEDGTFRPDEKIKRSEAVTLINKMLYRGPLKVEKSSFVDVETDHWAFGHIEEASRDHILNLDDDGNEIYMLNVRGVNNVE</sequence>
<dbReference type="KEGG" id="hsc:HVS_00880"/>
<dbReference type="Proteomes" id="UP000233534">
    <property type="component" value="Chromosome"/>
</dbReference>
<dbReference type="CDD" id="cd00688">
    <property type="entry name" value="ISOPREN_C2_like"/>
    <property type="match status" value="1"/>
</dbReference>
<dbReference type="PANTHER" id="PTHR43308:SF5">
    <property type="entry name" value="S-LAYER PROTEIN _ PEPTIDOGLYCAN ENDO-BETA-N-ACETYLGLUCOSAMINIDASE"/>
    <property type="match status" value="1"/>
</dbReference>
<dbReference type="SUPFAM" id="SSF53300">
    <property type="entry name" value="vWA-like"/>
    <property type="match status" value="1"/>
</dbReference>
<dbReference type="Gene3D" id="3.40.50.410">
    <property type="entry name" value="von Willebrand factor, type A domain"/>
    <property type="match status" value="1"/>
</dbReference>
<dbReference type="RefSeq" id="WP_101298581.1">
    <property type="nucleotide sequence ID" value="NZ_CP025197.1"/>
</dbReference>
<dbReference type="EMBL" id="CP025197">
    <property type="protein sequence ID" value="AUG56150.1"/>
    <property type="molecule type" value="Genomic_DNA"/>
</dbReference>
<dbReference type="InterPro" id="IPR002035">
    <property type="entry name" value="VWF_A"/>
</dbReference>
<feature type="domain" description="SLH" evidence="5">
    <location>
        <begin position="1422"/>
        <end position="1480"/>
    </location>
</feature>